<dbReference type="Proteomes" id="UP000076154">
    <property type="component" value="Unassembled WGS sequence"/>
</dbReference>
<organism evidence="2 3">
    <name type="scientific">Hypsizygus marmoreus</name>
    <name type="common">White beech mushroom</name>
    <name type="synonym">Agaricus marmoreus</name>
    <dbReference type="NCBI Taxonomy" id="39966"/>
    <lineage>
        <taxon>Eukaryota</taxon>
        <taxon>Fungi</taxon>
        <taxon>Dikarya</taxon>
        <taxon>Basidiomycota</taxon>
        <taxon>Agaricomycotina</taxon>
        <taxon>Agaricomycetes</taxon>
        <taxon>Agaricomycetidae</taxon>
        <taxon>Agaricales</taxon>
        <taxon>Tricholomatineae</taxon>
        <taxon>Lyophyllaceae</taxon>
        <taxon>Hypsizygus</taxon>
    </lineage>
</organism>
<dbReference type="EMBL" id="LUEZ02000096">
    <property type="protein sequence ID" value="RDB14609.1"/>
    <property type="molecule type" value="Genomic_DNA"/>
</dbReference>
<keyword evidence="3" id="KW-1185">Reference proteome</keyword>
<feature type="region of interest" description="Disordered" evidence="1">
    <location>
        <begin position="48"/>
        <end position="70"/>
    </location>
</feature>
<feature type="compositionally biased region" description="Polar residues" evidence="1">
    <location>
        <begin position="51"/>
        <end position="62"/>
    </location>
</feature>
<comment type="caution">
    <text evidence="2">The sequence shown here is derived from an EMBL/GenBank/DDBJ whole genome shotgun (WGS) entry which is preliminary data.</text>
</comment>
<protein>
    <submittedName>
        <fullName evidence="2">Uncharacterized protein</fullName>
    </submittedName>
</protein>
<dbReference type="InParanoid" id="A0A369IXV6"/>
<evidence type="ECO:0000313" key="3">
    <source>
        <dbReference type="Proteomes" id="UP000076154"/>
    </source>
</evidence>
<gene>
    <name evidence="2" type="ORF">Hypma_016555</name>
</gene>
<sequence>MLDHGRPFHFTKNLVGLGLARRHTHENFPLYATVAALPLHVPVRQPRRSASAFSLSTSNPTGSDAHVSSPPSVYAGFRSLKPKGTGPCAPIPILVSALTGTLLRPVR</sequence>
<dbReference type="AlphaFoldDB" id="A0A369IXV6"/>
<name>A0A369IXV6_HYPMA</name>
<proteinExistence type="predicted"/>
<reference evidence="2" key="1">
    <citation type="submission" date="2018-04" db="EMBL/GenBank/DDBJ databases">
        <title>Whole genome sequencing of Hypsizygus marmoreus.</title>
        <authorList>
            <person name="Choi I.-G."/>
            <person name="Min B."/>
            <person name="Kim J.-G."/>
            <person name="Kim S."/>
            <person name="Oh Y.-L."/>
            <person name="Kong W.-S."/>
            <person name="Park H."/>
            <person name="Jeong J."/>
            <person name="Song E.-S."/>
        </authorList>
    </citation>
    <scope>NUCLEOTIDE SEQUENCE [LARGE SCALE GENOMIC DNA]</scope>
    <source>
        <strain evidence="2">51987-8</strain>
    </source>
</reference>
<evidence type="ECO:0000313" key="2">
    <source>
        <dbReference type="EMBL" id="RDB14609.1"/>
    </source>
</evidence>
<accession>A0A369IXV6</accession>
<evidence type="ECO:0000256" key="1">
    <source>
        <dbReference type="SAM" id="MobiDB-lite"/>
    </source>
</evidence>